<dbReference type="RefSeq" id="WP_294893502.1">
    <property type="nucleotide sequence ID" value="NZ_DLUI01000150.1"/>
</dbReference>
<reference evidence="9 10" key="1">
    <citation type="journal article" date="2017" name="Front. Microbiol.">
        <title>Comparative Genomic Analysis of the Class Epsilonproteobacteria and Proposed Reclassification to Epsilonbacteraeota (phyl. nov.).</title>
        <authorList>
            <person name="Waite D.W."/>
            <person name="Vanwonterghem I."/>
            <person name="Rinke C."/>
            <person name="Parks D.H."/>
            <person name="Zhang Y."/>
            <person name="Takai K."/>
            <person name="Sievert S.M."/>
            <person name="Simon J."/>
            <person name="Campbell B.J."/>
            <person name="Hanson T.E."/>
            <person name="Woyke T."/>
            <person name="Klotz M.G."/>
            <person name="Hugenholtz P."/>
        </authorList>
    </citation>
    <scope>NUCLEOTIDE SEQUENCE [LARGE SCALE GENOMIC DNA]</scope>
    <source>
        <strain evidence="9">UBA12443</strain>
    </source>
</reference>
<dbReference type="SUPFAM" id="SSF56954">
    <property type="entry name" value="Outer membrane efflux proteins (OEP)"/>
    <property type="match status" value="1"/>
</dbReference>
<comment type="similarity">
    <text evidence="2">Belongs to the outer membrane factor (OMF) (TC 1.B.17) family.</text>
</comment>
<dbReference type="EMBL" id="DLUI01000150">
    <property type="protein sequence ID" value="DAB37586.1"/>
    <property type="molecule type" value="Genomic_DNA"/>
</dbReference>
<evidence type="ECO:0000256" key="7">
    <source>
        <dbReference type="ARBA" id="ARBA00023237"/>
    </source>
</evidence>
<dbReference type="GO" id="GO:0009279">
    <property type="term" value="C:cell outer membrane"/>
    <property type="evidence" value="ECO:0007669"/>
    <property type="project" value="UniProtKB-SubCell"/>
</dbReference>
<dbReference type="InterPro" id="IPR003423">
    <property type="entry name" value="OMP_efflux"/>
</dbReference>
<dbReference type="PROSITE" id="PS51257">
    <property type="entry name" value="PROKAR_LIPOPROTEIN"/>
    <property type="match status" value="1"/>
</dbReference>
<dbReference type="InterPro" id="IPR051906">
    <property type="entry name" value="TolC-like"/>
</dbReference>
<keyword evidence="5" id="KW-0812">Transmembrane</keyword>
<evidence type="ECO:0000256" key="6">
    <source>
        <dbReference type="ARBA" id="ARBA00023136"/>
    </source>
</evidence>
<gene>
    <name evidence="9" type="ORF">CFH83_10415</name>
</gene>
<evidence type="ECO:0000256" key="1">
    <source>
        <dbReference type="ARBA" id="ARBA00004442"/>
    </source>
</evidence>
<keyword evidence="3" id="KW-0813">Transport</keyword>
<evidence type="ECO:0000256" key="8">
    <source>
        <dbReference type="SAM" id="Coils"/>
    </source>
</evidence>
<comment type="subcellular location">
    <subcellularLocation>
        <location evidence="1">Cell outer membrane</location>
    </subcellularLocation>
</comment>
<proteinExistence type="inferred from homology"/>
<organism evidence="9 10">
    <name type="scientific">Sulfuricurvum kujiense</name>
    <dbReference type="NCBI Taxonomy" id="148813"/>
    <lineage>
        <taxon>Bacteria</taxon>
        <taxon>Pseudomonadati</taxon>
        <taxon>Campylobacterota</taxon>
        <taxon>Epsilonproteobacteria</taxon>
        <taxon>Campylobacterales</taxon>
        <taxon>Sulfurimonadaceae</taxon>
        <taxon>Sulfuricurvum</taxon>
    </lineage>
</organism>
<protein>
    <submittedName>
        <fullName evidence="9">Transporter</fullName>
    </submittedName>
</protein>
<feature type="coiled-coil region" evidence="8">
    <location>
        <begin position="377"/>
        <end position="411"/>
    </location>
</feature>
<evidence type="ECO:0000256" key="4">
    <source>
        <dbReference type="ARBA" id="ARBA00022452"/>
    </source>
</evidence>
<comment type="caution">
    <text evidence="9">The sequence shown here is derived from an EMBL/GenBank/DDBJ whole genome shotgun (WGS) entry which is preliminary data.</text>
</comment>
<keyword evidence="4" id="KW-1134">Transmembrane beta strand</keyword>
<evidence type="ECO:0000313" key="9">
    <source>
        <dbReference type="EMBL" id="DAB37586.1"/>
    </source>
</evidence>
<keyword evidence="8" id="KW-0175">Coiled coil</keyword>
<dbReference type="GO" id="GO:0015562">
    <property type="term" value="F:efflux transmembrane transporter activity"/>
    <property type="evidence" value="ECO:0007669"/>
    <property type="project" value="InterPro"/>
</dbReference>
<keyword evidence="6" id="KW-0472">Membrane</keyword>
<keyword evidence="7" id="KW-0998">Cell outer membrane</keyword>
<evidence type="ECO:0000256" key="2">
    <source>
        <dbReference type="ARBA" id="ARBA00007613"/>
    </source>
</evidence>
<name>A0A2D3WH25_9BACT</name>
<dbReference type="AlphaFoldDB" id="A0A2D3WH25"/>
<dbReference type="PANTHER" id="PTHR30026">
    <property type="entry name" value="OUTER MEMBRANE PROTEIN TOLC"/>
    <property type="match status" value="1"/>
</dbReference>
<dbReference type="PANTHER" id="PTHR30026:SF20">
    <property type="entry name" value="OUTER MEMBRANE PROTEIN TOLC"/>
    <property type="match status" value="1"/>
</dbReference>
<dbReference type="Gene3D" id="1.20.1600.10">
    <property type="entry name" value="Outer membrane efflux proteins (OEP)"/>
    <property type="match status" value="1"/>
</dbReference>
<dbReference type="GO" id="GO:0015288">
    <property type="term" value="F:porin activity"/>
    <property type="evidence" value="ECO:0007669"/>
    <property type="project" value="TreeGrafter"/>
</dbReference>
<evidence type="ECO:0000256" key="5">
    <source>
        <dbReference type="ARBA" id="ARBA00022692"/>
    </source>
</evidence>
<evidence type="ECO:0000256" key="3">
    <source>
        <dbReference type="ARBA" id="ARBA00022448"/>
    </source>
</evidence>
<sequence>MTNLSRIFSTSLLIGSCHLLGAGLSLPAALEILENNNLEIKTAALDVQSASSDTSIAKGYNFGSLDLTQNVIRSNDAGNVFGFKLSSREADFNDFGFDQFLGQMSGLPGNTQQLLATQPKNLNYPGYQNYYQSKLTYMVPLFVGGKLSAYGDIAEKMEEIKKLDESHVKTEKIYETRKSYYDMALLQNSIDHMKTIHKNISTLERTTQMMIQEGYAKKVDLLEVEARKSNVERSLTEMEANKKLLYHYLSFLLNTPVTEIELPSNDYPTSTISEEDVLANNTDLKKAAQGLEIRERMVDVAYAPFLPQIGAFAEASSADDTFLGDFNDHKAYTIGAKLSWNLFNGGVDKNSLEKARIEKIKTTTQVELAKKGIALQYDKIRTEIESLNSQVKSLEKELELSSQIYKNYEGRYHEHLASMSDVIIKQSQQIEKVLNLQMVKNQRNERIFALEKLSNGVK</sequence>
<dbReference type="Pfam" id="PF02321">
    <property type="entry name" value="OEP"/>
    <property type="match status" value="2"/>
</dbReference>
<dbReference type="Proteomes" id="UP000228859">
    <property type="component" value="Unassembled WGS sequence"/>
</dbReference>
<accession>A0A2D3WH25</accession>
<dbReference type="GO" id="GO:1990281">
    <property type="term" value="C:efflux pump complex"/>
    <property type="evidence" value="ECO:0007669"/>
    <property type="project" value="TreeGrafter"/>
</dbReference>
<evidence type="ECO:0000313" key="10">
    <source>
        <dbReference type="Proteomes" id="UP000228859"/>
    </source>
</evidence>